<protein>
    <submittedName>
        <fullName evidence="1">Uncharacterized protein</fullName>
    </submittedName>
</protein>
<accession>A0ABS1WFB9</accession>
<reference evidence="1 2" key="1">
    <citation type="submission" date="2020-12" db="EMBL/GenBank/DDBJ databases">
        <title>WGS of Legionella: environmental sample.</title>
        <authorList>
            <person name="Cristino S."/>
            <person name="Girolamini L."/>
            <person name="Salaris S."/>
            <person name="Pascale M.R."/>
            <person name="Mazzotta M."/>
            <person name="Orsini M."/>
            <person name="Grottola A."/>
        </authorList>
    </citation>
    <scope>NUCLEOTIDE SEQUENCE [LARGE SCALE GENOMIC DNA]</scope>
    <source>
        <strain evidence="1 2">30cs62</strain>
    </source>
</reference>
<dbReference type="EMBL" id="JADWVN010000028">
    <property type="protein sequence ID" value="MBL7528048.1"/>
    <property type="molecule type" value="Genomic_DNA"/>
</dbReference>
<dbReference type="Proteomes" id="UP000809910">
    <property type="component" value="Unassembled WGS sequence"/>
</dbReference>
<organism evidence="1 2">
    <name type="scientific">Legionella bononiensis</name>
    <dbReference type="NCBI Taxonomy" id="2793102"/>
    <lineage>
        <taxon>Bacteria</taxon>
        <taxon>Pseudomonadati</taxon>
        <taxon>Pseudomonadota</taxon>
        <taxon>Gammaproteobacteria</taxon>
        <taxon>Legionellales</taxon>
        <taxon>Legionellaceae</taxon>
        <taxon>Legionella</taxon>
    </lineage>
</organism>
<keyword evidence="2" id="KW-1185">Reference proteome</keyword>
<gene>
    <name evidence="1" type="ORF">I5282_15915</name>
</gene>
<sequence>MNDYNELTFNEQKITPIIYRRNNPSFQNVHLINLEADLSIWNNGAWFILKPRFYNQIIQTNREDLNLLISSFLGLNETINIDKALLNEALILNTNNDVVFDAFIMMKIMMEKLNRVCPQRATDFEDYQTKNWLKQLSHHEQTLASSLWPGIKDKTLWQQSFNLNLDETVGMVFACLQEMIAQIAINSCLQSIALNAGLKHKNLGDYKDSLKKQGICDLTTQDLDTLADFLCSLPETQRVYEWLVTQDSQIARTLSQLLEALLEQPKNVQKFLQTLNLQQGTAQLELEKIEEKDKLKLQIIKENTVCANQVSLLLDKLSQEIQNEGSAEQISAISGLREQLRPHLETLKTAQLDRNAFKDLATGAIKSIQPLFKEEPSWYNYFSQLAKLIANFFIGLVNDREKDPNRFFKLNKEEDIIKFEMNIEAVCGICSNPVI</sequence>
<comment type="caution">
    <text evidence="1">The sequence shown here is derived from an EMBL/GenBank/DDBJ whole genome shotgun (WGS) entry which is preliminary data.</text>
</comment>
<proteinExistence type="predicted"/>
<name>A0ABS1WFB9_9GAMM</name>
<evidence type="ECO:0000313" key="1">
    <source>
        <dbReference type="EMBL" id="MBL7528048.1"/>
    </source>
</evidence>
<evidence type="ECO:0000313" key="2">
    <source>
        <dbReference type="Proteomes" id="UP000809910"/>
    </source>
</evidence>